<name>A0A8J4DJU9_9ACTN</name>
<comment type="caution">
    <text evidence="1">The sequence shown here is derived from an EMBL/GenBank/DDBJ whole genome shotgun (WGS) entry which is preliminary data.</text>
</comment>
<evidence type="ECO:0000313" key="2">
    <source>
        <dbReference type="Proteomes" id="UP000652013"/>
    </source>
</evidence>
<dbReference type="InterPro" id="IPR011747">
    <property type="entry name" value="CHP02241"/>
</dbReference>
<keyword evidence="2" id="KW-1185">Reference proteome</keyword>
<dbReference type="AlphaFoldDB" id="A0A8J4DJU9"/>
<sequence length="154" mass="16952">MSTLSPAAKLGMSMRFQVTVDGIDLGSWSSCAGLAVDFTHVVVKEGANYEHPVILPDRVEYKAITLRRAMSQPESAQVQAWLAQVVSGWYNASSPRDYGPRTAHIQLYDATWQGLVSSWTLRNVYPARWSGPDLDATGTSVAIEQLQLVHEGFL</sequence>
<gene>
    <name evidence="1" type="ORF">Sya03_30410</name>
</gene>
<dbReference type="Proteomes" id="UP000652013">
    <property type="component" value="Unassembled WGS sequence"/>
</dbReference>
<accession>A0A8J4DJU9</accession>
<dbReference type="Pfam" id="PF06841">
    <property type="entry name" value="Phage_T4_gp19"/>
    <property type="match status" value="1"/>
</dbReference>
<protein>
    <submittedName>
        <fullName evidence="1">Phage tail protein</fullName>
    </submittedName>
</protein>
<dbReference type="PANTHER" id="PTHR38009">
    <property type="entry name" value="CONSERVED HYPOTHETICAL PHAGE TAIL PROTEIN"/>
    <property type="match status" value="1"/>
</dbReference>
<reference evidence="1" key="1">
    <citation type="submission" date="2021-01" db="EMBL/GenBank/DDBJ databases">
        <title>Whole genome shotgun sequence of Spirilliplanes yamanashiensis NBRC 15828.</title>
        <authorList>
            <person name="Komaki H."/>
            <person name="Tamura T."/>
        </authorList>
    </citation>
    <scope>NUCLEOTIDE SEQUENCE</scope>
    <source>
        <strain evidence="1">NBRC 15828</strain>
    </source>
</reference>
<dbReference type="PANTHER" id="PTHR38009:SF1">
    <property type="entry name" value="CONSERVED HYPOTHETICAL PHAGE TAIL PROTEIN"/>
    <property type="match status" value="1"/>
</dbReference>
<dbReference type="EMBL" id="BOOY01000022">
    <property type="protein sequence ID" value="GIJ03689.1"/>
    <property type="molecule type" value="Genomic_DNA"/>
</dbReference>
<evidence type="ECO:0000313" key="1">
    <source>
        <dbReference type="EMBL" id="GIJ03689.1"/>
    </source>
</evidence>
<dbReference type="NCBIfam" id="TIGR02241">
    <property type="entry name" value="conserved hypothetical phage tail region protein"/>
    <property type="match status" value="1"/>
</dbReference>
<proteinExistence type="predicted"/>
<dbReference type="RefSeq" id="WP_203938944.1">
    <property type="nucleotide sequence ID" value="NZ_BAAAGJ010000022.1"/>
</dbReference>
<organism evidence="1 2">
    <name type="scientific">Spirilliplanes yamanashiensis</name>
    <dbReference type="NCBI Taxonomy" id="42233"/>
    <lineage>
        <taxon>Bacteria</taxon>
        <taxon>Bacillati</taxon>
        <taxon>Actinomycetota</taxon>
        <taxon>Actinomycetes</taxon>
        <taxon>Micromonosporales</taxon>
        <taxon>Micromonosporaceae</taxon>
        <taxon>Spirilliplanes</taxon>
    </lineage>
</organism>
<dbReference type="InterPro" id="IPR010667">
    <property type="entry name" value="Phage_T4_Gp19"/>
</dbReference>
<dbReference type="GO" id="GO:0005198">
    <property type="term" value="F:structural molecule activity"/>
    <property type="evidence" value="ECO:0007669"/>
    <property type="project" value="InterPro"/>
</dbReference>